<accession>A0A830HDL5</accession>
<comment type="caution">
    <text evidence="4">The sequence shown here is derived from an EMBL/GenBank/DDBJ whole genome shotgun (WGS) entry which is preliminary data.</text>
</comment>
<feature type="region of interest" description="Disordered" evidence="3">
    <location>
        <begin position="774"/>
        <end position="859"/>
    </location>
</feature>
<dbReference type="AlphaFoldDB" id="A0A830HDL5"/>
<comment type="similarity">
    <text evidence="1">Belongs to the SAPS family.</text>
</comment>
<dbReference type="EMBL" id="BNJQ01000008">
    <property type="protein sequence ID" value="GHP04762.1"/>
    <property type="molecule type" value="Genomic_DNA"/>
</dbReference>
<feature type="compositionally biased region" description="Polar residues" evidence="3">
    <location>
        <begin position="793"/>
        <end position="803"/>
    </location>
</feature>
<feature type="compositionally biased region" description="Low complexity" evidence="3">
    <location>
        <begin position="840"/>
        <end position="852"/>
    </location>
</feature>
<keyword evidence="5" id="KW-1185">Reference proteome</keyword>
<evidence type="ECO:0000256" key="3">
    <source>
        <dbReference type="SAM" id="MobiDB-lite"/>
    </source>
</evidence>
<dbReference type="GO" id="GO:0019903">
    <property type="term" value="F:protein phosphatase binding"/>
    <property type="evidence" value="ECO:0007669"/>
    <property type="project" value="InterPro"/>
</dbReference>
<evidence type="ECO:0000256" key="1">
    <source>
        <dbReference type="ARBA" id="ARBA00006180"/>
    </source>
</evidence>
<reference evidence="4" key="1">
    <citation type="submission" date="2020-10" db="EMBL/GenBank/DDBJ databases">
        <title>Unveiling of a novel bifunctional photoreceptor, Dualchrome1, isolated from a cosmopolitan green alga.</title>
        <authorList>
            <person name="Suzuki S."/>
            <person name="Kawachi M."/>
        </authorList>
    </citation>
    <scope>NUCLEOTIDE SEQUENCE</scope>
    <source>
        <strain evidence="4">NIES 2893</strain>
    </source>
</reference>
<dbReference type="OrthoDB" id="295029at2759"/>
<evidence type="ECO:0000313" key="4">
    <source>
        <dbReference type="EMBL" id="GHP04762.1"/>
    </source>
</evidence>
<protein>
    <submittedName>
        <fullName evidence="4">Uncharacterized protein</fullName>
    </submittedName>
</protein>
<dbReference type="InterPro" id="IPR016024">
    <property type="entry name" value="ARM-type_fold"/>
</dbReference>
<name>A0A830HDL5_9CHLO</name>
<organism evidence="4 5">
    <name type="scientific">Pycnococcus provasolii</name>
    <dbReference type="NCBI Taxonomy" id="41880"/>
    <lineage>
        <taxon>Eukaryota</taxon>
        <taxon>Viridiplantae</taxon>
        <taxon>Chlorophyta</taxon>
        <taxon>Pseudoscourfieldiophyceae</taxon>
        <taxon>Pseudoscourfieldiales</taxon>
        <taxon>Pycnococcaceae</taxon>
        <taxon>Pycnococcus</taxon>
    </lineage>
</organism>
<dbReference type="PANTHER" id="PTHR12634">
    <property type="entry name" value="SIT4 YEAST -ASSOCIATING PROTEIN-RELATED"/>
    <property type="match status" value="1"/>
</dbReference>
<dbReference type="PANTHER" id="PTHR12634:SF8">
    <property type="entry name" value="FIERY MOUNTAIN, ISOFORM D"/>
    <property type="match status" value="1"/>
</dbReference>
<feature type="region of interest" description="Disordered" evidence="3">
    <location>
        <begin position="663"/>
        <end position="762"/>
    </location>
</feature>
<gene>
    <name evidence="4" type="ORF">PPROV_000351500</name>
</gene>
<feature type="region of interest" description="Disordered" evidence="3">
    <location>
        <begin position="343"/>
        <end position="364"/>
    </location>
</feature>
<evidence type="ECO:0000313" key="5">
    <source>
        <dbReference type="Proteomes" id="UP000660262"/>
    </source>
</evidence>
<dbReference type="SUPFAM" id="SSF48371">
    <property type="entry name" value="ARM repeat"/>
    <property type="match status" value="1"/>
</dbReference>
<feature type="compositionally biased region" description="Low complexity" evidence="3">
    <location>
        <begin position="684"/>
        <end position="699"/>
    </location>
</feature>
<sequence>MIQGTFWRVAGLAQQSPVEAILDREEFTLEELLEEEDLIQECKSLNSRLVTYLRREDVVDQLLTYLFQPPTEQQNLKYPYVACEVFCCDVDAVYGTMLEKPKLLDKLFAFLSAPRPLDALTAGYFSRVVACLLARRPQELGAYLCDRRQEALARMCEHVETPSVAELLKKLYGADPEGGGMGGGMGMCLGGMGGMGMMGGAGGNGGGASDVTSWIADSDVLPALVKATCGSQGDAASRGAADVVVSVARNAPPYLRAALLGDKTITEQLVACAVEGALDDDPASSAAAVAPRCALDVCAAMCLPSEMDRRAADNTLPHSQGSMNFDNLGGGFFGGGGGFLGSGGMGVDDDDEPGGPDGAGGDGSDIEARRVVARLIAARATELAAFLQTNDAPANPPEPLDVDELDGDDPIGARQRFLPVAHGYLLPPLGARRLGVARLFSAIARSGDCESMRVLAKEGVCQKLMALCIRYPFHSALHHEAYAVANLMLGAALDPALALTQAAPASPAHDGDGENDDGAAAAAAAAAECREIADLCLRSVLEEPCALATCLASAPPTVGGGERAPGEALFCLRKIRAGYMGHFIKLSNRLVELTSEGGSALESSFARSRGKRDPPTPEETAEEEAREASKAWARDVLASNTAWTSYLDDDLARYNADADVNSWQCGRPARMGSNSLSGDEDDSMSSMFGSGMAGMHAALGGMGDLASSLDDEDDEDEDEDEDDEDEEEDDDDEDDDEDEDEDDDVMEDESVGMSGDKDVPSLGLSLDASIAAGASNRYGDTSGSTGGNVSTSLESLDNSSASAFDTDDFNPRAQVPLENGSDADASLSEISGRLSNTHISSESGKSSSSPDADSSEGDHDFDAFQYWRCDLKVEIPDDA</sequence>
<proteinExistence type="inferred from homology"/>
<dbReference type="GO" id="GO:0019888">
    <property type="term" value="F:protein phosphatase regulator activity"/>
    <property type="evidence" value="ECO:0007669"/>
    <property type="project" value="TreeGrafter"/>
</dbReference>
<feature type="compositionally biased region" description="Acidic residues" evidence="3">
    <location>
        <begin position="709"/>
        <end position="750"/>
    </location>
</feature>
<feature type="compositionally biased region" description="Low complexity" evidence="3">
    <location>
        <begin position="779"/>
        <end position="792"/>
    </location>
</feature>
<feature type="region of interest" description="Disordered" evidence="3">
    <location>
        <begin position="601"/>
        <end position="628"/>
    </location>
</feature>
<dbReference type="Proteomes" id="UP000660262">
    <property type="component" value="Unassembled WGS sequence"/>
</dbReference>
<evidence type="ECO:0000256" key="2">
    <source>
        <dbReference type="ARBA" id="ARBA00023306"/>
    </source>
</evidence>
<keyword evidence="2" id="KW-0131">Cell cycle</keyword>
<dbReference type="InterPro" id="IPR007587">
    <property type="entry name" value="SAPS"/>
</dbReference>